<sequence length="440" mass="48133">MAQNMLITVFSLFLAAILSVVTPLTTECSRVRAPCSDELFQDQVKNMEPCAAGQKYLNCLASALDNAERNGLCDKLSVYAFRYDSLREAQSYDRNCQSFNIPSTLQQPECQTEMAVCGASVLRALGADNGNDNKAKCRELDGFKVCMEGQTSSCQDRLSVQTFIQAEMTSFQYQNTCVASVNEACSRIRSTCEAQKYKEQQQNYPPCQYEQSYFNCLARDLSKAERENTCEELALTTFRYDSFQSSRPAVANCPEFTTPPYFQLDACQQDMGTCGTFAINVFVANRDNNDVTKCSELDGFKSCMETKTTNCADRQKINTMLQQDLTYYEYQSSCLETTSSTTTTTTTTQKPVTQKPTATQKPATTSTPTKPTTTTTTSTTATTRTTARPTSLPPTIPSTGSSGGTGPVLIGGGPGGSGNRIHPFTVVTIGLALIVSLLRV</sequence>
<dbReference type="EMBL" id="JBAMIC010000022">
    <property type="protein sequence ID" value="KAK7091458.1"/>
    <property type="molecule type" value="Genomic_DNA"/>
</dbReference>
<dbReference type="Proteomes" id="UP001374579">
    <property type="component" value="Unassembled WGS sequence"/>
</dbReference>
<accession>A0AAN9G113</accession>
<protein>
    <submittedName>
        <fullName evidence="3">Uncharacterized protein</fullName>
    </submittedName>
</protein>
<reference evidence="3 4" key="1">
    <citation type="submission" date="2024-02" db="EMBL/GenBank/DDBJ databases">
        <title>Chromosome-scale genome assembly of the rough periwinkle Littorina saxatilis.</title>
        <authorList>
            <person name="De Jode A."/>
            <person name="Faria R."/>
            <person name="Formenti G."/>
            <person name="Sims Y."/>
            <person name="Smith T.P."/>
            <person name="Tracey A."/>
            <person name="Wood J.M.D."/>
            <person name="Zagrodzka Z.B."/>
            <person name="Johannesson K."/>
            <person name="Butlin R.K."/>
            <person name="Leder E.H."/>
        </authorList>
    </citation>
    <scope>NUCLEOTIDE SEQUENCE [LARGE SCALE GENOMIC DNA]</scope>
    <source>
        <strain evidence="3">Snail1</strain>
        <tissue evidence="3">Muscle</tissue>
    </source>
</reference>
<keyword evidence="4" id="KW-1185">Reference proteome</keyword>
<evidence type="ECO:0000313" key="4">
    <source>
        <dbReference type="Proteomes" id="UP001374579"/>
    </source>
</evidence>
<proteinExistence type="predicted"/>
<gene>
    <name evidence="3" type="ORF">V1264_009138</name>
</gene>
<feature type="region of interest" description="Disordered" evidence="1">
    <location>
        <begin position="339"/>
        <end position="414"/>
    </location>
</feature>
<organism evidence="3 4">
    <name type="scientific">Littorina saxatilis</name>
    <dbReference type="NCBI Taxonomy" id="31220"/>
    <lineage>
        <taxon>Eukaryota</taxon>
        <taxon>Metazoa</taxon>
        <taxon>Spiralia</taxon>
        <taxon>Lophotrochozoa</taxon>
        <taxon>Mollusca</taxon>
        <taxon>Gastropoda</taxon>
        <taxon>Caenogastropoda</taxon>
        <taxon>Littorinimorpha</taxon>
        <taxon>Littorinoidea</taxon>
        <taxon>Littorinidae</taxon>
        <taxon>Littorina</taxon>
    </lineage>
</organism>
<feature type="signal peptide" evidence="2">
    <location>
        <begin position="1"/>
        <end position="23"/>
    </location>
</feature>
<evidence type="ECO:0000256" key="2">
    <source>
        <dbReference type="SAM" id="SignalP"/>
    </source>
</evidence>
<name>A0AAN9G113_9CAEN</name>
<comment type="caution">
    <text evidence="3">The sequence shown here is derived from an EMBL/GenBank/DDBJ whole genome shotgun (WGS) entry which is preliminary data.</text>
</comment>
<dbReference type="AlphaFoldDB" id="A0AAN9G113"/>
<evidence type="ECO:0000256" key="1">
    <source>
        <dbReference type="SAM" id="MobiDB-lite"/>
    </source>
</evidence>
<evidence type="ECO:0000313" key="3">
    <source>
        <dbReference type="EMBL" id="KAK7091458.1"/>
    </source>
</evidence>
<feature type="compositionally biased region" description="Low complexity" evidence="1">
    <location>
        <begin position="339"/>
        <end position="390"/>
    </location>
</feature>
<keyword evidence="2" id="KW-0732">Signal</keyword>
<feature type="chain" id="PRO_5042858164" evidence="2">
    <location>
        <begin position="24"/>
        <end position="440"/>
    </location>
</feature>
<feature type="compositionally biased region" description="Gly residues" evidence="1">
    <location>
        <begin position="401"/>
        <end position="414"/>
    </location>
</feature>